<dbReference type="RefSeq" id="WP_184146470.1">
    <property type="nucleotide sequence ID" value="NZ_JACHFM010000001.1"/>
</dbReference>
<feature type="transmembrane region" description="Helical" evidence="2">
    <location>
        <begin position="6"/>
        <end position="26"/>
    </location>
</feature>
<evidence type="ECO:0000256" key="1">
    <source>
        <dbReference type="SAM" id="MobiDB-lite"/>
    </source>
</evidence>
<proteinExistence type="predicted"/>
<dbReference type="EMBL" id="JACHFM010000001">
    <property type="protein sequence ID" value="MBB5220408.1"/>
    <property type="molecule type" value="Genomic_DNA"/>
</dbReference>
<dbReference type="GO" id="GO:0005829">
    <property type="term" value="C:cytosol"/>
    <property type="evidence" value="ECO:0007669"/>
    <property type="project" value="TreeGrafter"/>
</dbReference>
<gene>
    <name evidence="4" type="ORF">HNP73_000329</name>
</gene>
<dbReference type="SUPFAM" id="SSF53098">
    <property type="entry name" value="Ribonuclease H-like"/>
    <property type="match status" value="1"/>
</dbReference>
<dbReference type="AlphaFoldDB" id="A0A840SJS7"/>
<dbReference type="GO" id="GO:0003676">
    <property type="term" value="F:nucleic acid binding"/>
    <property type="evidence" value="ECO:0007669"/>
    <property type="project" value="InterPro"/>
</dbReference>
<dbReference type="SMART" id="SM00479">
    <property type="entry name" value="EXOIII"/>
    <property type="match status" value="1"/>
</dbReference>
<organism evidence="4 5">
    <name type="scientific">Amaricoccus macauensis</name>
    <dbReference type="NCBI Taxonomy" id="57001"/>
    <lineage>
        <taxon>Bacteria</taxon>
        <taxon>Pseudomonadati</taxon>
        <taxon>Pseudomonadota</taxon>
        <taxon>Alphaproteobacteria</taxon>
        <taxon>Rhodobacterales</taxon>
        <taxon>Paracoccaceae</taxon>
        <taxon>Amaricoccus</taxon>
    </lineage>
</organism>
<accession>A0A840SJS7</accession>
<evidence type="ECO:0000313" key="4">
    <source>
        <dbReference type="EMBL" id="MBB5220408.1"/>
    </source>
</evidence>
<keyword evidence="2" id="KW-0812">Transmembrane</keyword>
<comment type="caution">
    <text evidence="4">The sequence shown here is derived from an EMBL/GenBank/DDBJ whole genome shotgun (WGS) entry which is preliminary data.</text>
</comment>
<dbReference type="InterPro" id="IPR013520">
    <property type="entry name" value="Ribonucl_H"/>
</dbReference>
<keyword evidence="2" id="KW-0472">Membrane</keyword>
<name>A0A840SJS7_9RHOB</name>
<feature type="domain" description="Exonuclease" evidence="3">
    <location>
        <begin position="92"/>
        <end position="255"/>
    </location>
</feature>
<evidence type="ECO:0000313" key="5">
    <source>
        <dbReference type="Proteomes" id="UP000549457"/>
    </source>
</evidence>
<feature type="region of interest" description="Disordered" evidence="1">
    <location>
        <begin position="46"/>
        <end position="80"/>
    </location>
</feature>
<dbReference type="Proteomes" id="UP000549457">
    <property type="component" value="Unassembled WGS sequence"/>
</dbReference>
<keyword evidence="2" id="KW-1133">Transmembrane helix</keyword>
<evidence type="ECO:0000256" key="2">
    <source>
        <dbReference type="SAM" id="Phobius"/>
    </source>
</evidence>
<dbReference type="PANTHER" id="PTHR30231:SF42">
    <property type="entry name" value="EXONUCLEASE"/>
    <property type="match status" value="1"/>
</dbReference>
<feature type="compositionally biased region" description="Pro residues" evidence="1">
    <location>
        <begin position="70"/>
        <end position="80"/>
    </location>
</feature>
<dbReference type="InterPro" id="IPR012337">
    <property type="entry name" value="RNaseH-like_sf"/>
</dbReference>
<dbReference type="Gene3D" id="3.30.420.10">
    <property type="entry name" value="Ribonuclease H-like superfamily/Ribonuclease H"/>
    <property type="match status" value="1"/>
</dbReference>
<keyword evidence="5" id="KW-1185">Reference proteome</keyword>
<sequence length="279" mass="30389">MNAQYIALAVGLALVSAPFLLLFLIVKYIGGRRRRRALEARIAREDRVTRPSAETPEARPFDASAGQGSPPLPRPATAPLPKVPARPATQYRFVALDVETASGGRDSICQLGLAFVTAAGTIDTTSTLVNPRQVFTNTSIHGISPRDVIDAPLWPEVFRTFSRSIARQPVIQHSGFDRSSVNAACERHGITAPDWRWYDSLQIARRAWPELAGNGGHGLGNLKRHLSIDFEHHHAEEDARAAAIVVLRAEAATGLEFPALLRDKRAASAARSSRVRSGR</sequence>
<evidence type="ECO:0000259" key="3">
    <source>
        <dbReference type="SMART" id="SM00479"/>
    </source>
</evidence>
<dbReference type="Pfam" id="PF00929">
    <property type="entry name" value="RNase_T"/>
    <property type="match status" value="1"/>
</dbReference>
<protein>
    <submittedName>
        <fullName evidence="4">DNA polymerase III epsilon subunit-like protein</fullName>
    </submittedName>
</protein>
<dbReference type="InterPro" id="IPR036397">
    <property type="entry name" value="RNaseH_sf"/>
</dbReference>
<reference evidence="4 5" key="1">
    <citation type="submission" date="2020-08" db="EMBL/GenBank/DDBJ databases">
        <title>Genomic Encyclopedia of Type Strains, Phase IV (KMG-IV): sequencing the most valuable type-strain genomes for metagenomic binning, comparative biology and taxonomic classification.</title>
        <authorList>
            <person name="Goeker M."/>
        </authorList>
    </citation>
    <scope>NUCLEOTIDE SEQUENCE [LARGE SCALE GENOMIC DNA]</scope>
    <source>
        <strain evidence="4 5">DSM 101730</strain>
    </source>
</reference>
<dbReference type="GO" id="GO:0008408">
    <property type="term" value="F:3'-5' exonuclease activity"/>
    <property type="evidence" value="ECO:0007669"/>
    <property type="project" value="TreeGrafter"/>
</dbReference>
<dbReference type="GO" id="GO:0006259">
    <property type="term" value="P:DNA metabolic process"/>
    <property type="evidence" value="ECO:0007669"/>
    <property type="project" value="UniProtKB-ARBA"/>
</dbReference>
<dbReference type="PANTHER" id="PTHR30231">
    <property type="entry name" value="DNA POLYMERASE III SUBUNIT EPSILON"/>
    <property type="match status" value="1"/>
</dbReference>